<evidence type="ECO:0000313" key="1">
    <source>
        <dbReference type="EMBL" id="MET4683690.1"/>
    </source>
</evidence>
<evidence type="ECO:0008006" key="3">
    <source>
        <dbReference type="Google" id="ProtNLM"/>
    </source>
</evidence>
<gene>
    <name evidence="1" type="ORF">ABIE19_001620</name>
</gene>
<protein>
    <recommendedName>
        <fullName evidence="3">Major capsid protein</fullName>
    </recommendedName>
</protein>
<reference evidence="1 2" key="1">
    <citation type="submission" date="2024-06" db="EMBL/GenBank/DDBJ databases">
        <title>Sorghum-associated microbial communities from plants grown in Nebraska, USA.</title>
        <authorList>
            <person name="Schachtman D."/>
        </authorList>
    </citation>
    <scope>NUCLEOTIDE SEQUENCE [LARGE SCALE GENOMIC DNA]</scope>
    <source>
        <strain evidence="1 2">2814</strain>
    </source>
</reference>
<dbReference type="EMBL" id="JBEPTF010000002">
    <property type="protein sequence ID" value="MET4683690.1"/>
    <property type="molecule type" value="Genomic_DNA"/>
</dbReference>
<dbReference type="Proteomes" id="UP001549313">
    <property type="component" value="Unassembled WGS sequence"/>
</dbReference>
<comment type="caution">
    <text evidence="1">The sequence shown here is derived from an EMBL/GenBank/DDBJ whole genome shotgun (WGS) entry which is preliminary data.</text>
</comment>
<dbReference type="InterPro" id="IPR005564">
    <property type="entry name" value="Major_capsid_GpE"/>
</dbReference>
<name>A0ABV2RAT5_9CAUL</name>
<proteinExistence type="predicted"/>
<organism evidence="1 2">
    <name type="scientific">Brevundimonas faecalis</name>
    <dbReference type="NCBI Taxonomy" id="947378"/>
    <lineage>
        <taxon>Bacteria</taxon>
        <taxon>Pseudomonadati</taxon>
        <taxon>Pseudomonadota</taxon>
        <taxon>Alphaproteobacteria</taxon>
        <taxon>Caulobacterales</taxon>
        <taxon>Caulobacteraceae</taxon>
        <taxon>Brevundimonas</taxon>
    </lineage>
</organism>
<dbReference type="RefSeq" id="WP_354088648.1">
    <property type="nucleotide sequence ID" value="NZ_JBEPTF010000002.1"/>
</dbReference>
<sequence length="359" mass="40313">MDPEELLGSGSLLPLTAAHHTGLVNSIPDAFGQLNADGMFPVEGLDTPFVEIDIEDGVITALPVTEGGRPSTIARHESGKGFIFKIPNVSHEDSVLAGDIRKWLAYAKRKRNPDDALINKVEIRHKRNRLKFEITREVMKLSSLRNEIRDGANTLLYDMNKVFGVQQRIVYFDLANPNFDVPKALEEVISGTEDELVNDTMTGLEARIAPEFYDEIIRHPSVEKYFANTPAMLLLLNQQRERAGNSFRRKIEIGGVMIREYRDRVKLWGASGTTRLIEPTEALSYPVGTIDSHVTYAAPPLDIRELDGSSASSSDDDLIHVSEEMMKHGAGLEWKYQMNALPIWRKPRLLAKWVRGPKP</sequence>
<dbReference type="Pfam" id="PF03864">
    <property type="entry name" value="Phage_cap_E"/>
    <property type="match status" value="1"/>
</dbReference>
<keyword evidence="2" id="KW-1185">Reference proteome</keyword>
<accession>A0ABV2RAT5</accession>
<evidence type="ECO:0000313" key="2">
    <source>
        <dbReference type="Proteomes" id="UP001549313"/>
    </source>
</evidence>